<keyword evidence="9" id="KW-0274">FAD</keyword>
<dbReference type="GO" id="GO:0019676">
    <property type="term" value="P:ammonia assimilation cycle"/>
    <property type="evidence" value="ECO:0007669"/>
    <property type="project" value="TreeGrafter"/>
</dbReference>
<dbReference type="GO" id="GO:0015930">
    <property type="term" value="F:glutamate synthase activity"/>
    <property type="evidence" value="ECO:0007669"/>
    <property type="project" value="InterPro"/>
</dbReference>
<keyword evidence="8" id="KW-0479">Metal-binding</keyword>
<dbReference type="GO" id="GO:0051538">
    <property type="term" value="F:3 iron, 4 sulfur cluster binding"/>
    <property type="evidence" value="ECO:0007669"/>
    <property type="project" value="UniProtKB-KW"/>
</dbReference>
<feature type="non-terminal residue" evidence="18">
    <location>
        <position position="1"/>
    </location>
</feature>
<evidence type="ECO:0000256" key="3">
    <source>
        <dbReference type="ARBA" id="ARBA00001974"/>
    </source>
</evidence>
<dbReference type="InterPro" id="IPR002932">
    <property type="entry name" value="Glu_synthdom"/>
</dbReference>
<dbReference type="FunFam" id="3.60.20.10:FF:000001">
    <property type="entry name" value="Glutamate synthase, large subunit"/>
    <property type="match status" value="1"/>
</dbReference>
<dbReference type="SUPFAM" id="SSF56235">
    <property type="entry name" value="N-terminal nucleophile aminohydrolases (Ntn hydrolases)"/>
    <property type="match status" value="1"/>
</dbReference>
<comment type="pathway">
    <text evidence="16">Amino-acid biosynthesis.</text>
</comment>
<dbReference type="InterPro" id="IPR002489">
    <property type="entry name" value="Glu_synth_asu_C"/>
</dbReference>
<organism evidence="18">
    <name type="scientific">marine metagenome</name>
    <dbReference type="NCBI Taxonomy" id="408172"/>
    <lineage>
        <taxon>unclassified sequences</taxon>
        <taxon>metagenomes</taxon>
        <taxon>ecological metagenomes</taxon>
    </lineage>
</organism>
<evidence type="ECO:0000256" key="9">
    <source>
        <dbReference type="ARBA" id="ARBA00022827"/>
    </source>
</evidence>
<keyword evidence="5" id="KW-0028">Amino-acid biosynthesis</keyword>
<keyword evidence="15" id="KW-0003">3Fe-4S</keyword>
<dbReference type="InterPro" id="IPR029055">
    <property type="entry name" value="Ntn_hydrolases_N"/>
</dbReference>
<dbReference type="Pfam" id="PF01645">
    <property type="entry name" value="Glu_synthase"/>
    <property type="match status" value="1"/>
</dbReference>
<dbReference type="FunFam" id="2.160.20.60:FF:000001">
    <property type="entry name" value="Glutamate synthase, large subunit"/>
    <property type="match status" value="1"/>
</dbReference>
<dbReference type="PROSITE" id="PS51278">
    <property type="entry name" value="GATASE_TYPE_2"/>
    <property type="match status" value="1"/>
</dbReference>
<keyword evidence="14" id="KW-0314">Glutamate biosynthesis</keyword>
<reference evidence="18" key="1">
    <citation type="submission" date="2018-05" db="EMBL/GenBank/DDBJ databases">
        <authorList>
            <person name="Lanie J.A."/>
            <person name="Ng W.-L."/>
            <person name="Kazmierczak K.M."/>
            <person name="Andrzejewski T.M."/>
            <person name="Davidsen T.M."/>
            <person name="Wayne K.J."/>
            <person name="Tettelin H."/>
            <person name="Glass J.I."/>
            <person name="Rusch D."/>
            <person name="Podicherti R."/>
            <person name="Tsui H.-C.T."/>
            <person name="Winkler M.E."/>
        </authorList>
    </citation>
    <scope>NUCLEOTIDE SEQUENCE</scope>
</reference>
<evidence type="ECO:0000256" key="4">
    <source>
        <dbReference type="ARBA" id="ARBA00009716"/>
    </source>
</evidence>
<dbReference type="Pfam" id="PF04898">
    <property type="entry name" value="Glu_syn_central"/>
    <property type="match status" value="1"/>
</dbReference>
<keyword evidence="11" id="KW-0560">Oxidoreductase</keyword>
<dbReference type="InterPro" id="IPR050711">
    <property type="entry name" value="ET-N_metabolism_enzyme"/>
</dbReference>
<dbReference type="SUPFAM" id="SSF69336">
    <property type="entry name" value="Alpha subunit of glutamate synthase, C-terminal domain"/>
    <property type="match status" value="1"/>
</dbReference>
<dbReference type="EMBL" id="UINC01000694">
    <property type="protein sequence ID" value="SUZ59703.1"/>
    <property type="molecule type" value="Genomic_DNA"/>
</dbReference>
<dbReference type="InterPro" id="IPR006982">
    <property type="entry name" value="Glu_synth_centr_N"/>
</dbReference>
<evidence type="ECO:0000256" key="15">
    <source>
        <dbReference type="ARBA" id="ARBA00023291"/>
    </source>
</evidence>
<keyword evidence="7" id="KW-0288">FMN</keyword>
<keyword evidence="6" id="KW-0285">Flavoprotein</keyword>
<keyword evidence="12" id="KW-0408">Iron</keyword>
<evidence type="ECO:0000256" key="5">
    <source>
        <dbReference type="ARBA" id="ARBA00022605"/>
    </source>
</evidence>
<comment type="similarity">
    <text evidence="4">Belongs to the glutamate synthase family.</text>
</comment>
<dbReference type="Gene3D" id="3.20.20.70">
    <property type="entry name" value="Aldolase class I"/>
    <property type="match status" value="2"/>
</dbReference>
<evidence type="ECO:0000256" key="14">
    <source>
        <dbReference type="ARBA" id="ARBA00023164"/>
    </source>
</evidence>
<dbReference type="GO" id="GO:0046872">
    <property type="term" value="F:metal ion binding"/>
    <property type="evidence" value="ECO:0007669"/>
    <property type="project" value="UniProtKB-KW"/>
</dbReference>
<dbReference type="NCBIfam" id="NF008730">
    <property type="entry name" value="PRK11750.1"/>
    <property type="match status" value="1"/>
</dbReference>
<evidence type="ECO:0000256" key="16">
    <source>
        <dbReference type="ARBA" id="ARBA00029440"/>
    </source>
</evidence>
<evidence type="ECO:0000256" key="1">
    <source>
        <dbReference type="ARBA" id="ARBA00001917"/>
    </source>
</evidence>
<dbReference type="Gene3D" id="2.160.20.60">
    <property type="entry name" value="Glutamate synthase, alpha subunit, C-terminal domain"/>
    <property type="match status" value="1"/>
</dbReference>
<dbReference type="Pfam" id="PF00310">
    <property type="entry name" value="GATase_2"/>
    <property type="match status" value="1"/>
</dbReference>
<evidence type="ECO:0000313" key="18">
    <source>
        <dbReference type="EMBL" id="SUZ59703.1"/>
    </source>
</evidence>
<evidence type="ECO:0000256" key="10">
    <source>
        <dbReference type="ARBA" id="ARBA00022962"/>
    </source>
</evidence>
<gene>
    <name evidence="18" type="ORF">METZ01_LOCUS12557</name>
</gene>
<evidence type="ECO:0000256" key="11">
    <source>
        <dbReference type="ARBA" id="ARBA00023002"/>
    </source>
</evidence>
<dbReference type="Pfam" id="PF01493">
    <property type="entry name" value="GXGXG"/>
    <property type="match status" value="1"/>
</dbReference>
<evidence type="ECO:0000256" key="8">
    <source>
        <dbReference type="ARBA" id="ARBA00022723"/>
    </source>
</evidence>
<evidence type="ECO:0000256" key="6">
    <source>
        <dbReference type="ARBA" id="ARBA00022630"/>
    </source>
</evidence>
<comment type="cofactor">
    <cofactor evidence="1">
        <name>FMN</name>
        <dbReference type="ChEBI" id="CHEBI:58210"/>
    </cofactor>
</comment>
<evidence type="ECO:0000256" key="12">
    <source>
        <dbReference type="ARBA" id="ARBA00023004"/>
    </source>
</evidence>
<dbReference type="PANTHER" id="PTHR11938:SF133">
    <property type="entry name" value="GLUTAMATE SYNTHASE (NADH)"/>
    <property type="match status" value="1"/>
</dbReference>
<keyword evidence="13" id="KW-0411">Iron-sulfur</keyword>
<dbReference type="CDD" id="cd00982">
    <property type="entry name" value="gltB_C"/>
    <property type="match status" value="1"/>
</dbReference>
<feature type="domain" description="Glutamine amidotransferase type-2" evidence="17">
    <location>
        <begin position="1"/>
        <end position="383"/>
    </location>
</feature>
<name>A0A381P200_9ZZZZ</name>
<keyword evidence="10" id="KW-0315">Glutamine amidotransferase</keyword>
<dbReference type="GO" id="GO:0006537">
    <property type="term" value="P:glutamate biosynthetic process"/>
    <property type="evidence" value="ECO:0007669"/>
    <property type="project" value="UniProtKB-KW"/>
</dbReference>
<sequence length="1467" mass="162854">QSHQIVQQGLRLLCNLNHRGALGADPDTGDGSGIMLQIPHQFFVEECQKEGFYLPEAGEYGIASIFLPQDPYARRHCGEVIESHIVEKGMDLLGWRDVPRDLAFVGKQALSSMPAMRHLFMGHRRLGNYDQKKFERKLYITRKAIRTSLQDVESFIIPSMSSRTIVYKGMLIPHQMEHFFPDLADLRLSSAMALVHTRFPTNTFPRWDLVQPFRNLAHNGEINSLRGNINWMRGRRATLSSPLYEDISEIQPIIIPRGSDSACMDNVFEFLIQSGYSLPHAMMMMVPEAWEHNPEMTPEKQAFYEFHEHLMEPWDGPASITFSNGIQIGATLDRNGLRPSRYVVTRDDLVIMGSEVGAVDVAPENIKYKGRLQPGKMFLVDTKEGRIIDDAELKAKICTAQPYSKWLKENVLELSDLPKPAQVPKTDYDSLLLRQKIFGYTTEDLNLLLTPMVTNGAEASGSMGNDTPLAVLSNSPRLLYDYFKQIFAQVSNPPVDAIREELVMSLTSRLGPQKNILEPGPSHALMLKLYHPVVSNEELAQIKELDKKGFRSTTLKMLFEAESGIDGLSIALRQLCQQAERAVNSGSTFLVLSDRGSGKGQVPIPALLAVAAVHHHLILKRKRHKTGLIIETGEAREIAHFCLLVSYGAGAINPYLAFETFDQMIQQNALPKELTLEKANKNYFKAIHKGMFKVFSKMGISTIQGYRGAQIFEAIGLDEDLVQEYFSGTPSRISGIGLKEITHETLLRYENALAETPDTNRILPGGGFYNWRRRGEFHQINPVMTNTLQRAVRKNSLDAYDEFSRLINDQAHHFSTPRSLIEFVEGTPILLDEVEPAENIVKRFVTGAMSFGSISKESHETLAIAMNRIGARSNSGEGGEDSERFEKRANGDWPISNIKQVASGRFGVTIHYLVNCTEIQIKIAQGAKPGEGGQLPGEKVSEEIAKVRNSIPGVTLISPPPHHDIYSIEDLAQLIFDLKNANPKANVNVKLVAEAGVGTIAAGVAKAHADIITIAGHDGGTGASPLTSIKHAGVPWELGLSEAHQTLMLNHLRGRVRLQIDGQLKTGRDVAIAAFLGAEEYGFATLPLIAIGCIMMRKCHLNTCPVGIATQNPVLRKKFNGQPEHVINYFFFVAEELRRIMSELGFYKVDEMIGRTDMLKQRVNIKHWKAGKVDLSAILHKVPLGEDDSPYCTQEQDHGLEKQLDHQLIKRAKAALEDEEIVGFSLPIFNVNRSVGTMLSSQIARKYGAKGLPDNTIHCKFNGSAGQSFGAFLAHGVTLELEGDANDYTGKGLSGGRLIIYPPSKSSFLADENILIGNTVLYGATSGEVFFSGIAGERFAVRNSGVTAVVEGVGDHGCEYMTGGNVIILGETGKNFAAGMSGGIAYVLDENRQFDKNCNTEMVDLERVNDPEEKRWLRNWIERHREYTGSLKAKKLLENGDHFFKQFVKVMPIEYRAVLEAMKSKAA</sequence>
<dbReference type="PANTHER" id="PTHR11938">
    <property type="entry name" value="FAD NADPH DEHYDROGENASE/OXIDOREDUCTASE"/>
    <property type="match status" value="1"/>
</dbReference>
<dbReference type="SUPFAM" id="SSF51395">
    <property type="entry name" value="FMN-linked oxidoreductases"/>
    <property type="match status" value="1"/>
</dbReference>
<evidence type="ECO:0000256" key="13">
    <source>
        <dbReference type="ARBA" id="ARBA00023014"/>
    </source>
</evidence>
<comment type="cofactor">
    <cofactor evidence="2">
        <name>[3Fe-4S] cluster</name>
        <dbReference type="ChEBI" id="CHEBI:21137"/>
    </cofactor>
</comment>
<protein>
    <recommendedName>
        <fullName evidence="17">Glutamine amidotransferase type-2 domain-containing protein</fullName>
    </recommendedName>
</protein>
<dbReference type="FunFam" id="3.20.20.70:FF:000031">
    <property type="entry name" value="Glutamate synthase 1 [NADH]"/>
    <property type="match status" value="1"/>
</dbReference>
<comment type="cofactor">
    <cofactor evidence="3">
        <name>FAD</name>
        <dbReference type="ChEBI" id="CHEBI:57692"/>
    </cofactor>
</comment>
<dbReference type="CDD" id="cd00713">
    <property type="entry name" value="GltS"/>
    <property type="match status" value="1"/>
</dbReference>
<dbReference type="Gene3D" id="3.60.20.10">
    <property type="entry name" value="Glutamine Phosphoribosylpyrophosphate, subunit 1, domain 1"/>
    <property type="match status" value="1"/>
</dbReference>
<dbReference type="InterPro" id="IPR013785">
    <property type="entry name" value="Aldolase_TIM"/>
</dbReference>
<dbReference type="CDD" id="cd02808">
    <property type="entry name" value="GltS_FMN"/>
    <property type="match status" value="1"/>
</dbReference>
<evidence type="ECO:0000256" key="2">
    <source>
        <dbReference type="ARBA" id="ARBA00001927"/>
    </source>
</evidence>
<accession>A0A381P200</accession>
<dbReference type="InterPro" id="IPR017932">
    <property type="entry name" value="GATase_2_dom"/>
</dbReference>
<evidence type="ECO:0000256" key="7">
    <source>
        <dbReference type="ARBA" id="ARBA00022643"/>
    </source>
</evidence>
<proteinExistence type="inferred from homology"/>
<dbReference type="InterPro" id="IPR036485">
    <property type="entry name" value="Glu_synth_asu_C_sf"/>
</dbReference>
<evidence type="ECO:0000259" key="17">
    <source>
        <dbReference type="PROSITE" id="PS51278"/>
    </source>
</evidence>